<accession>A0A392P5U7</accession>
<evidence type="ECO:0000256" key="2">
    <source>
        <dbReference type="ARBA" id="ARBA00022741"/>
    </source>
</evidence>
<organism evidence="5 6">
    <name type="scientific">Trifolium medium</name>
    <dbReference type="NCBI Taxonomy" id="97028"/>
    <lineage>
        <taxon>Eukaryota</taxon>
        <taxon>Viridiplantae</taxon>
        <taxon>Streptophyta</taxon>
        <taxon>Embryophyta</taxon>
        <taxon>Tracheophyta</taxon>
        <taxon>Spermatophyta</taxon>
        <taxon>Magnoliopsida</taxon>
        <taxon>eudicotyledons</taxon>
        <taxon>Gunneridae</taxon>
        <taxon>Pentapetalae</taxon>
        <taxon>rosids</taxon>
        <taxon>fabids</taxon>
        <taxon>Fabales</taxon>
        <taxon>Fabaceae</taxon>
        <taxon>Papilionoideae</taxon>
        <taxon>50 kb inversion clade</taxon>
        <taxon>NPAAA clade</taxon>
        <taxon>Hologalegina</taxon>
        <taxon>IRL clade</taxon>
        <taxon>Trifolieae</taxon>
        <taxon>Trifolium</taxon>
    </lineage>
</organism>
<comment type="similarity">
    <text evidence="1">Belongs to the TRAFAC class TrmE-Era-EngA-EngB-Septin-like GTPase superfamily. AIG1/Toc34/Toc159-like paraseptin GTPase family. IAN subfamily.</text>
</comment>
<dbReference type="FunFam" id="3.40.50.300:FF:000840">
    <property type="entry name" value="Immune-associated nucleotide-binding protein 9"/>
    <property type="match status" value="1"/>
</dbReference>
<dbReference type="GO" id="GO:0005525">
    <property type="term" value="F:GTP binding"/>
    <property type="evidence" value="ECO:0007669"/>
    <property type="project" value="UniProtKB-KW"/>
</dbReference>
<evidence type="ECO:0000256" key="1">
    <source>
        <dbReference type="ARBA" id="ARBA00008535"/>
    </source>
</evidence>
<name>A0A392P5U7_9FABA</name>
<reference evidence="5 6" key="1">
    <citation type="journal article" date="2018" name="Front. Plant Sci.">
        <title>Red Clover (Trifolium pratense) and Zigzag Clover (T. medium) - A Picture of Genomic Similarities and Differences.</title>
        <authorList>
            <person name="Dluhosova J."/>
            <person name="Istvanek J."/>
            <person name="Nedelnik J."/>
            <person name="Repkova J."/>
        </authorList>
    </citation>
    <scope>NUCLEOTIDE SEQUENCE [LARGE SCALE GENOMIC DNA]</scope>
    <source>
        <strain evidence="6">cv. 10/8</strain>
        <tissue evidence="5">Leaf</tissue>
    </source>
</reference>
<evidence type="ECO:0000256" key="3">
    <source>
        <dbReference type="ARBA" id="ARBA00023134"/>
    </source>
</evidence>
<comment type="caution">
    <text evidence="5">The sequence shown here is derived from an EMBL/GenBank/DDBJ whole genome shotgun (WGS) entry which is preliminary data.</text>
</comment>
<dbReference type="Proteomes" id="UP000265520">
    <property type="component" value="Unassembled WGS sequence"/>
</dbReference>
<dbReference type="PANTHER" id="PTHR10903">
    <property type="entry name" value="GTPASE, IMAP FAMILY MEMBER-RELATED"/>
    <property type="match status" value="1"/>
</dbReference>
<dbReference type="SUPFAM" id="SSF52540">
    <property type="entry name" value="P-loop containing nucleoside triphosphate hydrolases"/>
    <property type="match status" value="1"/>
</dbReference>
<evidence type="ECO:0000313" key="6">
    <source>
        <dbReference type="Proteomes" id="UP000265520"/>
    </source>
</evidence>
<feature type="domain" description="AIG1-type G" evidence="4">
    <location>
        <begin position="1"/>
        <end position="123"/>
    </location>
</feature>
<protein>
    <submittedName>
        <fullName evidence="5">Protein AIG1-like</fullName>
    </submittedName>
</protein>
<evidence type="ECO:0000313" key="5">
    <source>
        <dbReference type="EMBL" id="MCI07142.1"/>
    </source>
</evidence>
<sequence>GIHAILVVLSVRSRFSEEEENALRSLRTLFGSKIVDYMIVVFTGGDDLEDNEETLDDYLGRECPETLKEILTLCGNRRVLFNNKTKDEEKQSEQVQRLLSFVNTVVSNNDGRPYTDELFTELKKGAMKLHSEQRKVDSMEGYSEGQISELKKHMQQTYDDQLKQITEMVPIVSIFSDIHHHFILMFNLIF</sequence>
<keyword evidence="3" id="KW-0342">GTP-binding</keyword>
<dbReference type="Pfam" id="PF04548">
    <property type="entry name" value="AIG1"/>
    <property type="match status" value="1"/>
</dbReference>
<dbReference type="InterPro" id="IPR045058">
    <property type="entry name" value="GIMA/IAN/Toc"/>
</dbReference>
<keyword evidence="6" id="KW-1185">Reference proteome</keyword>
<feature type="non-terminal residue" evidence="5">
    <location>
        <position position="1"/>
    </location>
</feature>
<dbReference type="AlphaFoldDB" id="A0A392P5U7"/>
<dbReference type="InterPro" id="IPR006703">
    <property type="entry name" value="G_AIG1"/>
</dbReference>
<dbReference type="EMBL" id="LXQA010064345">
    <property type="protein sequence ID" value="MCI07142.1"/>
    <property type="molecule type" value="Genomic_DNA"/>
</dbReference>
<dbReference type="PROSITE" id="PS51720">
    <property type="entry name" value="G_AIG1"/>
    <property type="match status" value="1"/>
</dbReference>
<keyword evidence="2" id="KW-0547">Nucleotide-binding</keyword>
<proteinExistence type="inferred from homology"/>
<dbReference type="PANTHER" id="PTHR10903:SF184">
    <property type="entry name" value="GTP-BINDING PROTEIN A"/>
    <property type="match status" value="1"/>
</dbReference>
<evidence type="ECO:0000259" key="4">
    <source>
        <dbReference type="PROSITE" id="PS51720"/>
    </source>
</evidence>
<dbReference type="Gene3D" id="3.40.50.300">
    <property type="entry name" value="P-loop containing nucleotide triphosphate hydrolases"/>
    <property type="match status" value="1"/>
</dbReference>
<dbReference type="InterPro" id="IPR027417">
    <property type="entry name" value="P-loop_NTPase"/>
</dbReference>